<gene>
    <name evidence="2" type="ORF">AVDCRST_MAG93-2395</name>
</gene>
<feature type="region of interest" description="Disordered" evidence="1">
    <location>
        <begin position="1"/>
        <end position="51"/>
    </location>
</feature>
<evidence type="ECO:0000256" key="1">
    <source>
        <dbReference type="SAM" id="MobiDB-lite"/>
    </source>
</evidence>
<name>A0A6J4J011_9CHLR</name>
<accession>A0A6J4J011</accession>
<dbReference type="AlphaFoldDB" id="A0A6J4J011"/>
<evidence type="ECO:0000313" key="2">
    <source>
        <dbReference type="EMBL" id="CAA9265591.1"/>
    </source>
</evidence>
<reference evidence="2" key="1">
    <citation type="submission" date="2020-02" db="EMBL/GenBank/DDBJ databases">
        <authorList>
            <person name="Meier V. D."/>
        </authorList>
    </citation>
    <scope>NUCLEOTIDE SEQUENCE</scope>
    <source>
        <strain evidence="2">AVDCRST_MAG93</strain>
    </source>
</reference>
<organism evidence="2">
    <name type="scientific">uncultured Chloroflexia bacterium</name>
    <dbReference type="NCBI Taxonomy" id="1672391"/>
    <lineage>
        <taxon>Bacteria</taxon>
        <taxon>Bacillati</taxon>
        <taxon>Chloroflexota</taxon>
        <taxon>Chloroflexia</taxon>
        <taxon>environmental samples</taxon>
    </lineage>
</organism>
<protein>
    <submittedName>
        <fullName evidence="2">Uncharacterized protein</fullName>
    </submittedName>
</protein>
<proteinExistence type="predicted"/>
<sequence length="51" mass="5720">MHFPCTRASASRAGPLEGQSWQGDRDPPRTPRATAPSRGLRMIARAPKRYR</sequence>
<dbReference type="EMBL" id="CADCTR010000815">
    <property type="protein sequence ID" value="CAA9265591.1"/>
    <property type="molecule type" value="Genomic_DNA"/>
</dbReference>